<comment type="caution">
    <text evidence="2">The sequence shown here is derived from an EMBL/GenBank/DDBJ whole genome shotgun (WGS) entry which is preliminary data.</text>
</comment>
<proteinExistence type="predicted"/>
<sequence length="94" mass="10822">MIKKLIQKVSQVSQVLKKDFGATRVFVFGSLLDRSRYTNDSDIDIAVEGIAHADYWKAWRVVENYLTDQCVDFIDINDLDEVFRNSIIHQGLSV</sequence>
<evidence type="ECO:0000259" key="1">
    <source>
        <dbReference type="Pfam" id="PF18765"/>
    </source>
</evidence>
<evidence type="ECO:0000313" key="2">
    <source>
        <dbReference type="EMBL" id="ETR65540.1"/>
    </source>
</evidence>
<reference evidence="3" key="1">
    <citation type="submission" date="2012-11" db="EMBL/GenBank/DDBJ databases">
        <authorList>
            <person name="Lucero-Rivera Y.E."/>
            <person name="Tovar-Ramirez D."/>
        </authorList>
    </citation>
    <scope>NUCLEOTIDE SEQUENCE [LARGE SCALE GENOMIC DNA]</scope>
    <source>
        <strain evidence="3">Araruama</strain>
    </source>
</reference>
<dbReference type="AlphaFoldDB" id="A0A1V1NSH0"/>
<feature type="domain" description="Polymerase beta nucleotidyltransferase" evidence="1">
    <location>
        <begin position="11"/>
        <end position="91"/>
    </location>
</feature>
<dbReference type="CDD" id="cd05403">
    <property type="entry name" value="NT_KNTase_like"/>
    <property type="match status" value="1"/>
</dbReference>
<dbReference type="EMBL" id="ATBP01002726">
    <property type="protein sequence ID" value="ETR65540.1"/>
    <property type="molecule type" value="Genomic_DNA"/>
</dbReference>
<name>A0A1V1NSH0_9BACT</name>
<dbReference type="SUPFAM" id="SSF81301">
    <property type="entry name" value="Nucleotidyltransferase"/>
    <property type="match status" value="1"/>
</dbReference>
<dbReference type="InterPro" id="IPR043519">
    <property type="entry name" value="NT_sf"/>
</dbReference>
<protein>
    <submittedName>
        <fullName evidence="2">DNA polymerase beta domain-containing protein</fullName>
    </submittedName>
</protein>
<organism evidence="2 3">
    <name type="scientific">Candidatus Magnetoglobus multicellularis str. Araruama</name>
    <dbReference type="NCBI Taxonomy" id="890399"/>
    <lineage>
        <taxon>Bacteria</taxon>
        <taxon>Pseudomonadati</taxon>
        <taxon>Thermodesulfobacteriota</taxon>
        <taxon>Desulfobacteria</taxon>
        <taxon>Desulfobacterales</taxon>
        <taxon>Desulfobacteraceae</taxon>
        <taxon>Candidatus Magnetoglobus</taxon>
    </lineage>
</organism>
<dbReference type="InterPro" id="IPR024700">
    <property type="entry name" value="UCP020217"/>
</dbReference>
<dbReference type="Proteomes" id="UP000189670">
    <property type="component" value="Unassembled WGS sequence"/>
</dbReference>
<dbReference type="PIRSF" id="PIRSF020217">
    <property type="entry name" value="UCP020217"/>
    <property type="match status" value="1"/>
</dbReference>
<gene>
    <name evidence="2" type="ORF">OMM_14095</name>
</gene>
<accession>A0A1V1NSH0</accession>
<dbReference type="Pfam" id="PF18765">
    <property type="entry name" value="Polbeta"/>
    <property type="match status" value="1"/>
</dbReference>
<evidence type="ECO:0000313" key="3">
    <source>
        <dbReference type="Proteomes" id="UP000189670"/>
    </source>
</evidence>
<dbReference type="Gene3D" id="3.30.460.10">
    <property type="entry name" value="Beta Polymerase, domain 2"/>
    <property type="match status" value="1"/>
</dbReference>
<dbReference type="InterPro" id="IPR041633">
    <property type="entry name" value="Polbeta"/>
</dbReference>